<dbReference type="Gene3D" id="3.40.50.2300">
    <property type="match status" value="2"/>
</dbReference>
<comment type="subcellular location">
    <subcellularLocation>
        <location evidence="1">Membrane</location>
    </subcellularLocation>
</comment>
<dbReference type="OrthoDB" id="5855204at2759"/>
<dbReference type="STRING" id="1611254.A0A2G5UVD0"/>
<evidence type="ECO:0000256" key="4">
    <source>
        <dbReference type="ARBA" id="ARBA00023136"/>
    </source>
</evidence>
<dbReference type="EMBL" id="PDUG01000002">
    <property type="protein sequence ID" value="PIC43512.1"/>
    <property type="molecule type" value="Genomic_DNA"/>
</dbReference>
<keyword evidence="3" id="KW-1133">Transmembrane helix</keyword>
<dbReference type="CDD" id="cd06352">
    <property type="entry name" value="PBP1_NPR_GC-like"/>
    <property type="match status" value="1"/>
</dbReference>
<evidence type="ECO:0000256" key="3">
    <source>
        <dbReference type="ARBA" id="ARBA00022989"/>
    </source>
</evidence>
<keyword evidence="4" id="KW-0472">Membrane</keyword>
<evidence type="ECO:0000259" key="6">
    <source>
        <dbReference type="Pfam" id="PF01094"/>
    </source>
</evidence>
<evidence type="ECO:0000256" key="1">
    <source>
        <dbReference type="ARBA" id="ARBA00004370"/>
    </source>
</evidence>
<dbReference type="AlphaFoldDB" id="A0A2G5UVD0"/>
<dbReference type="PANTHER" id="PTHR44755">
    <property type="entry name" value="NATRIURETIC PEPTIDE RECEPTOR 3-RELATED"/>
    <property type="match status" value="1"/>
</dbReference>
<gene>
    <name evidence="7" type="primary">Cnig_chr_II.g4222</name>
    <name evidence="7" type="ORF">B9Z55_004222</name>
</gene>
<dbReference type="PANTHER" id="PTHR44755:SF8">
    <property type="entry name" value="RECEPTOR LIGAND BINDING REGION DOMAIN-CONTAINING PROTEIN"/>
    <property type="match status" value="1"/>
</dbReference>
<dbReference type="InterPro" id="IPR028082">
    <property type="entry name" value="Peripla_BP_I"/>
</dbReference>
<evidence type="ECO:0000313" key="7">
    <source>
        <dbReference type="EMBL" id="PIC43512.1"/>
    </source>
</evidence>
<dbReference type="GO" id="GO:0017046">
    <property type="term" value="F:peptide hormone binding"/>
    <property type="evidence" value="ECO:0007669"/>
    <property type="project" value="TreeGrafter"/>
</dbReference>
<sequence length="459" mass="50731">MCSSAKFCIILGLILLFHLGNSQFPIPNVTTPKRTIRVGIAAAQTTQTGSIGWSSCGGAVPIAVQYLQQKGMLKDFDFEYIMEYTECDKASAVKAGLKFMKDLKVDVVIGPPCAKALEVMGTLSVIYQKLVLAWGFVSESQLADTSRFPYVTSVQPTAQTLGQATAKVLEQFKWDRIALLYYSDEQNYCQSVVDDVEATLNDPDSFPVNIVWKGQLEYTNAAATRYTLNAVKSRARIILFCAIAGPEKRDYLIKIAQENMTSNDYVHVLLTMRSIGYGVQSAVGKKTLILFCAISGPEKRDYLIKIAQENMTSNEYVHVLLTMRSIGYGVQTSVGKKTFKNGLTPLWESFSVNPDGNESMAKKAAEKMLVIDINSDVQDAEFLQYFTKNAADAVRNPPMNCNSSACVNASSASMGSYARHLFDVFYLYGQAVDKLNTTDPNIYNDLNYLVPQLMTSFDG</sequence>
<organism evidence="7 8">
    <name type="scientific">Caenorhabditis nigoni</name>
    <dbReference type="NCBI Taxonomy" id="1611254"/>
    <lineage>
        <taxon>Eukaryota</taxon>
        <taxon>Metazoa</taxon>
        <taxon>Ecdysozoa</taxon>
        <taxon>Nematoda</taxon>
        <taxon>Chromadorea</taxon>
        <taxon>Rhabditida</taxon>
        <taxon>Rhabditina</taxon>
        <taxon>Rhabditomorpha</taxon>
        <taxon>Rhabditoidea</taxon>
        <taxon>Rhabditidae</taxon>
        <taxon>Peloderinae</taxon>
        <taxon>Caenorhabditis</taxon>
    </lineage>
</organism>
<evidence type="ECO:0000313" key="8">
    <source>
        <dbReference type="Proteomes" id="UP000230233"/>
    </source>
</evidence>
<keyword evidence="5" id="KW-0732">Signal</keyword>
<feature type="domain" description="Receptor ligand binding region" evidence="6">
    <location>
        <begin position="56"/>
        <end position="269"/>
    </location>
</feature>
<dbReference type="InterPro" id="IPR001828">
    <property type="entry name" value="ANF_lig-bd_rcpt"/>
</dbReference>
<dbReference type="GO" id="GO:0016020">
    <property type="term" value="C:membrane"/>
    <property type="evidence" value="ECO:0007669"/>
    <property type="project" value="UniProtKB-SubCell"/>
</dbReference>
<proteinExistence type="predicted"/>
<feature type="signal peptide" evidence="5">
    <location>
        <begin position="1"/>
        <end position="22"/>
    </location>
</feature>
<dbReference type="GO" id="GO:0007165">
    <property type="term" value="P:signal transduction"/>
    <property type="evidence" value="ECO:0007669"/>
    <property type="project" value="TreeGrafter"/>
</dbReference>
<keyword evidence="2" id="KW-0812">Transmembrane</keyword>
<dbReference type="Proteomes" id="UP000230233">
    <property type="component" value="Chromosome II"/>
</dbReference>
<keyword evidence="8" id="KW-1185">Reference proteome</keyword>
<name>A0A2G5UVD0_9PELO</name>
<evidence type="ECO:0000256" key="5">
    <source>
        <dbReference type="SAM" id="SignalP"/>
    </source>
</evidence>
<dbReference type="InterPro" id="IPR052612">
    <property type="entry name" value="ANP_Clearance_Receptor"/>
</dbReference>
<feature type="chain" id="PRO_5013855414" description="Receptor ligand binding region domain-containing protein" evidence="5">
    <location>
        <begin position="23"/>
        <end position="459"/>
    </location>
</feature>
<dbReference type="Pfam" id="PF01094">
    <property type="entry name" value="ANF_receptor"/>
    <property type="match status" value="2"/>
</dbReference>
<dbReference type="GO" id="GO:0038023">
    <property type="term" value="F:signaling receptor activity"/>
    <property type="evidence" value="ECO:0007669"/>
    <property type="project" value="TreeGrafter"/>
</dbReference>
<accession>A0A2G5UVD0</accession>
<feature type="domain" description="Receptor ligand binding region" evidence="6">
    <location>
        <begin position="288"/>
        <end position="448"/>
    </location>
</feature>
<evidence type="ECO:0000256" key="2">
    <source>
        <dbReference type="ARBA" id="ARBA00022692"/>
    </source>
</evidence>
<reference evidence="8" key="1">
    <citation type="submission" date="2017-10" db="EMBL/GenBank/DDBJ databases">
        <title>Rapid genome shrinkage in a self-fertile nematode reveals novel sperm competition proteins.</title>
        <authorList>
            <person name="Yin D."/>
            <person name="Schwarz E.M."/>
            <person name="Thomas C.G."/>
            <person name="Felde R.L."/>
            <person name="Korf I.F."/>
            <person name="Cutter A.D."/>
            <person name="Schartner C.M."/>
            <person name="Ralston E.J."/>
            <person name="Meyer B.J."/>
            <person name="Haag E.S."/>
        </authorList>
    </citation>
    <scope>NUCLEOTIDE SEQUENCE [LARGE SCALE GENOMIC DNA]</scope>
    <source>
        <strain evidence="8">JU1422</strain>
    </source>
</reference>
<protein>
    <recommendedName>
        <fullName evidence="6">Receptor ligand binding region domain-containing protein</fullName>
    </recommendedName>
</protein>
<comment type="caution">
    <text evidence="7">The sequence shown here is derived from an EMBL/GenBank/DDBJ whole genome shotgun (WGS) entry which is preliminary data.</text>
</comment>
<dbReference type="SUPFAM" id="SSF53822">
    <property type="entry name" value="Periplasmic binding protein-like I"/>
    <property type="match status" value="2"/>
</dbReference>